<dbReference type="AlphaFoldDB" id="A0A418B6R3"/>
<feature type="compositionally biased region" description="Polar residues" evidence="2">
    <location>
        <begin position="191"/>
        <end position="204"/>
    </location>
</feature>
<name>A0A418B6R3_9STRA</name>
<feature type="compositionally biased region" description="Basic and acidic residues" evidence="2">
    <location>
        <begin position="40"/>
        <end position="59"/>
    </location>
</feature>
<gene>
    <name evidence="3" type="ORF">DYB32_001359</name>
</gene>
<feature type="coiled-coil region" evidence="1">
    <location>
        <begin position="298"/>
        <end position="325"/>
    </location>
</feature>
<comment type="caution">
    <text evidence="3">The sequence shown here is derived from an EMBL/GenBank/DDBJ whole genome shotgun (WGS) entry which is preliminary data.</text>
</comment>
<evidence type="ECO:0000313" key="3">
    <source>
        <dbReference type="EMBL" id="RHY33842.1"/>
    </source>
</evidence>
<dbReference type="EMBL" id="QUSY01000054">
    <property type="protein sequence ID" value="RHY33842.1"/>
    <property type="molecule type" value="Genomic_DNA"/>
</dbReference>
<feature type="compositionally biased region" description="Low complexity" evidence="2">
    <location>
        <begin position="214"/>
        <end position="230"/>
    </location>
</feature>
<sequence>MTETPRAKFHVLRPAASVPSSPARPPALGADSAMRPILQSKKDFRSPRRPSKLVDRPHPADTYTVILPEIHDAVKPGSRGEGDGVDLKHSSNQVLRPRSNGPEAGDVSGFFGTSSSVGVVTTGDATKPLLASDLYFELQKQAMGIHSPRRRQTAMERHLYHDKMQQKYHEMRVLRARVKQLEADLAKNSPKAATSDESPFTMDSATEPPHVVDKASSPAKTSSSVVSSDAATRDRIQKLERHLMQAKNDIATLNDELDVARTNDKAKIDTLQAKLELERVANKVHDVDASLKVCVSKLTEAESALAQERQEREAMISQLTAMSRQAISDHRRRAVSSKVKGVISSMGKGTLQTKLDATTQRLVDMEVPTMFLLAQGSMIAKLLDLNYTHGVSDRVLPPHVVFHGGRVIDGHSLQLHVVHSKDPYAFHVVGYDSSTAQEDMVSFFLDDLHRLLPHRTFFDAPATPAQLADLVNALCGHLAVGFKNGTFFLVERPPSAAPPHGNDDYPSRKVTLYRGNGTVSGHYVSVVVNELYRSGFMETWSLEVLALSVADEIEWSTYMSMDQVARICPHFESYVPHEAKGHSLPHLVDANELLLQPLLETLAIDSHGHLVSLAIPSFDALPPSQVFSTTPSVAATAASPPPLPASPSMAFRHDSLTSIQGTLYYLTLRELWDGTALLQASLFDAYQDALVVHTWNESDLLALMHCASVLDPPLAAQFTFQQGIDVDVRPTLAQLVTGALHVAPGKQLELRYDQLARSLRPSMALRRTSMSIPDSSADIDVVGPVNEADAHRTLGQLTYPRSARGLRLRDGSFALAKVYCTKSAPQKAYVVKLTQLSAAAVTWLVVYHRLPLEFVLAMWMP</sequence>
<feature type="region of interest" description="Disordered" evidence="2">
    <location>
        <begin position="1"/>
        <end position="59"/>
    </location>
</feature>
<proteinExistence type="predicted"/>
<keyword evidence="1" id="KW-0175">Coiled coil</keyword>
<dbReference type="Proteomes" id="UP000285060">
    <property type="component" value="Unassembled WGS sequence"/>
</dbReference>
<evidence type="ECO:0000256" key="2">
    <source>
        <dbReference type="SAM" id="MobiDB-lite"/>
    </source>
</evidence>
<dbReference type="VEuPathDB" id="FungiDB:H310_06793"/>
<feature type="region of interest" description="Disordered" evidence="2">
    <location>
        <begin position="185"/>
        <end position="232"/>
    </location>
</feature>
<accession>A0A418B6R3</accession>
<feature type="compositionally biased region" description="Low complexity" evidence="2">
    <location>
        <begin position="12"/>
        <end position="21"/>
    </location>
</feature>
<keyword evidence="4" id="KW-1185">Reference proteome</keyword>
<protein>
    <submittedName>
        <fullName evidence="3">Uncharacterized protein</fullName>
    </submittedName>
</protein>
<organism evidence="3 4">
    <name type="scientific">Aphanomyces invadans</name>
    <dbReference type="NCBI Taxonomy" id="157072"/>
    <lineage>
        <taxon>Eukaryota</taxon>
        <taxon>Sar</taxon>
        <taxon>Stramenopiles</taxon>
        <taxon>Oomycota</taxon>
        <taxon>Saprolegniomycetes</taxon>
        <taxon>Saprolegniales</taxon>
        <taxon>Verrucalvaceae</taxon>
        <taxon>Aphanomyces</taxon>
    </lineage>
</organism>
<evidence type="ECO:0000313" key="4">
    <source>
        <dbReference type="Proteomes" id="UP000285060"/>
    </source>
</evidence>
<evidence type="ECO:0000256" key="1">
    <source>
        <dbReference type="SAM" id="Coils"/>
    </source>
</evidence>
<reference evidence="3 4" key="1">
    <citation type="submission" date="2018-08" db="EMBL/GenBank/DDBJ databases">
        <title>Aphanomyces genome sequencing and annotation.</title>
        <authorList>
            <person name="Minardi D."/>
            <person name="Oidtmann B."/>
            <person name="Van Der Giezen M."/>
            <person name="Studholme D.J."/>
        </authorList>
    </citation>
    <scope>NUCLEOTIDE SEQUENCE [LARGE SCALE GENOMIC DNA]</scope>
    <source>
        <strain evidence="3 4">NJM0002</strain>
    </source>
</reference>